<dbReference type="InterPro" id="IPR035944">
    <property type="entry name" value="YfbM-like_sf"/>
</dbReference>
<evidence type="ECO:0008006" key="3">
    <source>
        <dbReference type="Google" id="ProtNLM"/>
    </source>
</evidence>
<dbReference type="Gene3D" id="3.40.1760.10">
    <property type="entry name" value="YfbM-like super family"/>
    <property type="match status" value="1"/>
</dbReference>
<proteinExistence type="predicted"/>
<dbReference type="KEGG" id="sna:Snas_6202"/>
<dbReference type="EMBL" id="CP001778">
    <property type="protein sequence ID" value="ADD45825.1"/>
    <property type="molecule type" value="Genomic_DNA"/>
</dbReference>
<evidence type="ECO:0000313" key="1">
    <source>
        <dbReference type="EMBL" id="ADD45825.1"/>
    </source>
</evidence>
<accession>D3Q2S4</accession>
<name>D3Q2S4_STANL</name>
<protein>
    <recommendedName>
        <fullName evidence="3">DUF1877 domain-containing protein</fullName>
    </recommendedName>
</protein>
<keyword evidence="2" id="KW-1185">Reference proteome</keyword>
<sequence length="161" mass="18265">MGMYVTFVRMTPDELDKAENDPDWAEQFLEDFYDYDGTPPPENSEVDIQKSWAGLDHLLDEAMLPFSIQEGGYCIANGNGWYLNLWTVADLADAAKFLAETPFDTLAAHYDAEAMSREEVYPNARCWDADDLQYLRRDYDDLRAFFIAAADSGHGAMMSFG</sequence>
<dbReference type="SUPFAM" id="SSF111069">
    <property type="entry name" value="Hypothetical protein yfbM"/>
    <property type="match status" value="1"/>
</dbReference>
<organism evidence="1 2">
    <name type="scientific">Stackebrandtia nassauensis (strain DSM 44728 / CIP 108903 / NRRL B-16338 / NBRC 102104 / LLR-40K-21)</name>
    <dbReference type="NCBI Taxonomy" id="446470"/>
    <lineage>
        <taxon>Bacteria</taxon>
        <taxon>Bacillati</taxon>
        <taxon>Actinomycetota</taxon>
        <taxon>Actinomycetes</taxon>
        <taxon>Glycomycetales</taxon>
        <taxon>Glycomycetaceae</taxon>
        <taxon>Stackebrandtia</taxon>
    </lineage>
</organism>
<evidence type="ECO:0000313" key="2">
    <source>
        <dbReference type="Proteomes" id="UP000000844"/>
    </source>
</evidence>
<dbReference type="AlphaFoldDB" id="D3Q2S4"/>
<gene>
    <name evidence="1" type="ordered locus">Snas_6202</name>
</gene>
<dbReference type="HOGENOM" id="CLU_110577_0_1_11"/>
<dbReference type="STRING" id="446470.Snas_6202"/>
<dbReference type="InterPro" id="IPR015068">
    <property type="entry name" value="DUF1877"/>
</dbReference>
<reference evidence="1 2" key="1">
    <citation type="journal article" date="2009" name="Stand. Genomic Sci.">
        <title>Complete genome sequence of Stackebrandtia nassauensis type strain (LLR-40K-21).</title>
        <authorList>
            <person name="Munk C."/>
            <person name="Lapidus A."/>
            <person name="Copeland A."/>
            <person name="Jando M."/>
            <person name="Mayilraj S."/>
            <person name="Glavina Del Rio T."/>
            <person name="Nolan M."/>
            <person name="Chen F."/>
            <person name="Lucas S."/>
            <person name="Tice H."/>
            <person name="Cheng J.F."/>
            <person name="Han C."/>
            <person name="Detter J.C."/>
            <person name="Bruce D."/>
            <person name="Goodwin L."/>
            <person name="Chain P."/>
            <person name="Pitluck S."/>
            <person name="Goker M."/>
            <person name="Ovchinikova G."/>
            <person name="Pati A."/>
            <person name="Ivanova N."/>
            <person name="Mavromatis K."/>
            <person name="Chen A."/>
            <person name="Palaniappan K."/>
            <person name="Land M."/>
            <person name="Hauser L."/>
            <person name="Chang Y.J."/>
            <person name="Jeffries C.D."/>
            <person name="Bristow J."/>
            <person name="Eisen J.A."/>
            <person name="Markowitz V."/>
            <person name="Hugenholtz P."/>
            <person name="Kyrpides N.C."/>
            <person name="Klenk H.P."/>
        </authorList>
    </citation>
    <scope>NUCLEOTIDE SEQUENCE [LARGE SCALE GENOMIC DNA]</scope>
    <source>
        <strain evidence="2">DSM 44728 / CIP 108903 / NRRL B-16338 / NBRC 102104 / LLR-40K-21</strain>
    </source>
</reference>
<dbReference type="Pfam" id="PF08974">
    <property type="entry name" value="DUF1877"/>
    <property type="match status" value="1"/>
</dbReference>
<dbReference type="Proteomes" id="UP000000844">
    <property type="component" value="Chromosome"/>
</dbReference>